<sequence>MKIDSTTSTATTVGETRNRGTISKPTGGNAAEVHLSELASQLQATADPATFDANRVTEIKQAIADGRFTINTGAIADRLITSASELVGSQRQA</sequence>
<evidence type="ECO:0000313" key="11">
    <source>
        <dbReference type="EMBL" id="SBT05058.1"/>
    </source>
</evidence>
<evidence type="ECO:0000256" key="3">
    <source>
        <dbReference type="ARBA" id="ARBA00022491"/>
    </source>
</evidence>
<keyword evidence="4" id="KW-1005">Bacterial flagellum biogenesis</keyword>
<gene>
    <name evidence="11" type="ORF">ACCAA_20125</name>
</gene>
<protein>
    <recommendedName>
        <fullName evidence="2">Negative regulator of flagellin synthesis</fullName>
    </recommendedName>
    <alternativeName>
        <fullName evidence="8">Anti-sigma-28 factor</fullName>
    </alternativeName>
</protein>
<evidence type="ECO:0000256" key="6">
    <source>
        <dbReference type="ARBA" id="ARBA00023163"/>
    </source>
</evidence>
<feature type="compositionally biased region" description="Polar residues" evidence="9">
    <location>
        <begin position="13"/>
        <end position="26"/>
    </location>
</feature>
<dbReference type="InterPro" id="IPR031316">
    <property type="entry name" value="FlgM_C"/>
</dbReference>
<evidence type="ECO:0000256" key="4">
    <source>
        <dbReference type="ARBA" id="ARBA00022795"/>
    </source>
</evidence>
<dbReference type="Pfam" id="PF04316">
    <property type="entry name" value="FlgM"/>
    <property type="match status" value="1"/>
</dbReference>
<evidence type="ECO:0000256" key="8">
    <source>
        <dbReference type="ARBA" id="ARBA00030117"/>
    </source>
</evidence>
<organism evidence="11 12">
    <name type="scientific">Candidatus Accumulibacter aalborgensis</name>
    <dbReference type="NCBI Taxonomy" id="1860102"/>
    <lineage>
        <taxon>Bacteria</taxon>
        <taxon>Pseudomonadati</taxon>
        <taxon>Pseudomonadota</taxon>
        <taxon>Betaproteobacteria</taxon>
        <taxon>Candidatus Accumulibacter</taxon>
    </lineage>
</organism>
<evidence type="ECO:0000256" key="2">
    <source>
        <dbReference type="ARBA" id="ARBA00017823"/>
    </source>
</evidence>
<accession>A0A1A8XM90</accession>
<dbReference type="STRING" id="1860102.ACCAA_20125"/>
<feature type="region of interest" description="Disordered" evidence="9">
    <location>
        <begin position="1"/>
        <end position="29"/>
    </location>
</feature>
<evidence type="ECO:0000256" key="5">
    <source>
        <dbReference type="ARBA" id="ARBA00023015"/>
    </source>
</evidence>
<comment type="function">
    <text evidence="7">Responsible for the coupling of flagellin expression to flagellar assembly by preventing expression of the flagellin genes when a component of the middle class of proteins is defective. It negatively regulates flagellar genes by inhibiting the activity of FliA by directly binding to FliA.</text>
</comment>
<reference evidence="11 12" key="1">
    <citation type="submission" date="2016-06" db="EMBL/GenBank/DDBJ databases">
        <authorList>
            <person name="Kjaerup R.B."/>
            <person name="Dalgaard T.S."/>
            <person name="Juul-Madsen H.R."/>
        </authorList>
    </citation>
    <scope>NUCLEOTIDE SEQUENCE [LARGE SCALE GENOMIC DNA]</scope>
    <source>
        <strain evidence="11">3</strain>
    </source>
</reference>
<evidence type="ECO:0000256" key="9">
    <source>
        <dbReference type="SAM" id="MobiDB-lite"/>
    </source>
</evidence>
<dbReference type="GO" id="GO:0044781">
    <property type="term" value="P:bacterial-type flagellum organization"/>
    <property type="evidence" value="ECO:0007669"/>
    <property type="project" value="UniProtKB-KW"/>
</dbReference>
<dbReference type="NCBIfam" id="TIGR03824">
    <property type="entry name" value="FlgM_jcvi"/>
    <property type="match status" value="1"/>
</dbReference>
<evidence type="ECO:0000259" key="10">
    <source>
        <dbReference type="Pfam" id="PF04316"/>
    </source>
</evidence>
<name>A0A1A8XM90_9PROT</name>
<keyword evidence="5" id="KW-0805">Transcription regulation</keyword>
<dbReference type="AlphaFoldDB" id="A0A1A8XM90"/>
<evidence type="ECO:0000313" key="12">
    <source>
        <dbReference type="Proteomes" id="UP000199169"/>
    </source>
</evidence>
<dbReference type="GO" id="GO:0045892">
    <property type="term" value="P:negative regulation of DNA-templated transcription"/>
    <property type="evidence" value="ECO:0007669"/>
    <property type="project" value="InterPro"/>
</dbReference>
<proteinExistence type="inferred from homology"/>
<feature type="domain" description="Anti-sigma-28 factor FlgM C-terminal" evidence="10">
    <location>
        <begin position="33"/>
        <end position="80"/>
    </location>
</feature>
<dbReference type="InterPro" id="IPR035890">
    <property type="entry name" value="Anti-sigma-28_factor_FlgM_sf"/>
</dbReference>
<dbReference type="Proteomes" id="UP000199169">
    <property type="component" value="Unassembled WGS sequence"/>
</dbReference>
<feature type="compositionally biased region" description="Low complexity" evidence="9">
    <location>
        <begin position="1"/>
        <end position="12"/>
    </location>
</feature>
<dbReference type="SUPFAM" id="SSF101498">
    <property type="entry name" value="Anti-sigma factor FlgM"/>
    <property type="match status" value="1"/>
</dbReference>
<evidence type="ECO:0000256" key="1">
    <source>
        <dbReference type="ARBA" id="ARBA00005322"/>
    </source>
</evidence>
<evidence type="ECO:0000256" key="7">
    <source>
        <dbReference type="ARBA" id="ARBA00024739"/>
    </source>
</evidence>
<dbReference type="InterPro" id="IPR007412">
    <property type="entry name" value="FlgM"/>
</dbReference>
<dbReference type="RefSeq" id="WP_186406319.1">
    <property type="nucleotide sequence ID" value="NZ_FLQX01000094.1"/>
</dbReference>
<dbReference type="EMBL" id="FLQX01000094">
    <property type="protein sequence ID" value="SBT05058.1"/>
    <property type="molecule type" value="Genomic_DNA"/>
</dbReference>
<keyword evidence="6" id="KW-0804">Transcription</keyword>
<keyword evidence="12" id="KW-1185">Reference proteome</keyword>
<keyword evidence="3" id="KW-0678">Repressor</keyword>
<comment type="similarity">
    <text evidence="1">Belongs to the FlgM family.</text>
</comment>